<reference evidence="1 2" key="1">
    <citation type="submission" date="2020-01" db="EMBL/GenBank/DDBJ databases">
        <title>Paenibacillus soybeanensis sp. nov. isolated from the nodules of soybean (Glycine max(L.) Merr).</title>
        <authorList>
            <person name="Wang H."/>
        </authorList>
    </citation>
    <scope>NUCLEOTIDE SEQUENCE [LARGE SCALE GENOMIC DNA]</scope>
    <source>
        <strain evidence="1 2">DSM 23054</strain>
    </source>
</reference>
<sequence>MEAYTRRGGAARVNAYFILTDLEGAAGIDSFTQTRPGDGYPERVEEAKRLLAQEVNACMAGIRSADPDCRIDVWDGHGPGGLNEADLEDGRYLRTGEPYKSLAGYDALLFVGQHAMAGTYNAPLCHTYSSKTIAYMKLNETFIGEFGARALIAGLQGVPTVFISGDDKAILEAQLFVPGIEAVVVKRGQGREAAVHMDRKEACRLIREGAASAVRRRPDIEPLTAFASPYCLEIGYLQPLEADAIGSDPDVEYVNDRTVRMHRTDLLQLPL</sequence>
<organism evidence="1 2">
    <name type="scientific">Paenibacillus sacheonensis</name>
    <dbReference type="NCBI Taxonomy" id="742054"/>
    <lineage>
        <taxon>Bacteria</taxon>
        <taxon>Bacillati</taxon>
        <taxon>Bacillota</taxon>
        <taxon>Bacilli</taxon>
        <taxon>Bacillales</taxon>
        <taxon>Paenibacillaceae</taxon>
        <taxon>Paenibacillus</taxon>
    </lineage>
</organism>
<dbReference type="EMBL" id="JAAAMU010000011">
    <property type="protein sequence ID" value="NBC71352.1"/>
    <property type="molecule type" value="Genomic_DNA"/>
</dbReference>
<accession>A0A7X4YRR6</accession>
<dbReference type="SUPFAM" id="SSF63992">
    <property type="entry name" value="Dipeptide transport protein"/>
    <property type="match status" value="1"/>
</dbReference>
<keyword evidence="2" id="KW-1185">Reference proteome</keyword>
<dbReference type="InterPro" id="IPR027476">
    <property type="entry name" value="DppA_N"/>
</dbReference>
<evidence type="ECO:0000313" key="1">
    <source>
        <dbReference type="EMBL" id="NBC71352.1"/>
    </source>
</evidence>
<comment type="caution">
    <text evidence="1">The sequence shown here is derived from an EMBL/GenBank/DDBJ whole genome shotgun (WGS) entry which is preliminary data.</text>
</comment>
<protein>
    <submittedName>
        <fullName evidence="1">Peptidase M55</fullName>
    </submittedName>
</protein>
<dbReference type="Pfam" id="PF04951">
    <property type="entry name" value="Peptidase_M55"/>
    <property type="match status" value="1"/>
</dbReference>
<proteinExistence type="predicted"/>
<dbReference type="InterPro" id="IPR036177">
    <property type="entry name" value="Peptidase_M55_sf"/>
</dbReference>
<evidence type="ECO:0000313" key="2">
    <source>
        <dbReference type="Proteomes" id="UP000558113"/>
    </source>
</evidence>
<dbReference type="Proteomes" id="UP000558113">
    <property type="component" value="Unassembled WGS sequence"/>
</dbReference>
<dbReference type="AlphaFoldDB" id="A0A7X4YRR6"/>
<dbReference type="OrthoDB" id="9799092at2"/>
<dbReference type="InterPro" id="IPR007035">
    <property type="entry name" value="Peptidase_M55"/>
</dbReference>
<dbReference type="Gene3D" id="3.40.50.10780">
    <property type="entry name" value="Dipeptide transport protein"/>
    <property type="match status" value="1"/>
</dbReference>
<gene>
    <name evidence="1" type="ORF">GT003_20350</name>
</gene>
<dbReference type="Gene3D" id="3.30.1360.130">
    <property type="entry name" value="Dipeptide transport protein"/>
    <property type="match status" value="1"/>
</dbReference>
<name>A0A7X4YRR6_9BACL</name>